<reference evidence="1" key="1">
    <citation type="journal article" date="2014" name="Front. Microbiol.">
        <title>High frequency of phylogenetically diverse reductive dehalogenase-homologous genes in deep subseafloor sedimentary metagenomes.</title>
        <authorList>
            <person name="Kawai M."/>
            <person name="Futagami T."/>
            <person name="Toyoda A."/>
            <person name="Takaki Y."/>
            <person name="Nishi S."/>
            <person name="Hori S."/>
            <person name="Arai W."/>
            <person name="Tsubouchi T."/>
            <person name="Morono Y."/>
            <person name="Uchiyama I."/>
            <person name="Ito T."/>
            <person name="Fujiyama A."/>
            <person name="Inagaki F."/>
            <person name="Takami H."/>
        </authorList>
    </citation>
    <scope>NUCLEOTIDE SEQUENCE</scope>
    <source>
        <strain evidence="1">Expedition CK06-06</strain>
    </source>
</reference>
<organism evidence="1">
    <name type="scientific">marine sediment metagenome</name>
    <dbReference type="NCBI Taxonomy" id="412755"/>
    <lineage>
        <taxon>unclassified sequences</taxon>
        <taxon>metagenomes</taxon>
        <taxon>ecological metagenomes</taxon>
    </lineage>
</organism>
<evidence type="ECO:0000313" key="1">
    <source>
        <dbReference type="EMBL" id="GAH90510.1"/>
    </source>
</evidence>
<dbReference type="Gene3D" id="1.10.1750.10">
    <property type="match status" value="1"/>
</dbReference>
<dbReference type="InterPro" id="IPR010921">
    <property type="entry name" value="Trp_repressor/repl_initiator"/>
</dbReference>
<protein>
    <recommendedName>
        <fullName evidence="2">Chromosomal replication initiator DnaA C-terminal domain-containing protein</fullName>
    </recommendedName>
</protein>
<comment type="caution">
    <text evidence="1">The sequence shown here is derived from an EMBL/GenBank/DDBJ whole genome shotgun (WGS) entry which is preliminary data.</text>
</comment>
<gene>
    <name evidence="1" type="ORF">S06H3_05914</name>
</gene>
<dbReference type="GO" id="GO:0043565">
    <property type="term" value="F:sequence-specific DNA binding"/>
    <property type="evidence" value="ECO:0007669"/>
    <property type="project" value="InterPro"/>
</dbReference>
<name>X1KA64_9ZZZZ</name>
<feature type="non-terminal residue" evidence="1">
    <location>
        <position position="1"/>
    </location>
</feature>
<sequence length="47" mass="5283">LGNRNHATIVHGYEKIAAEMSVNSKLYHQILGIKGKIDLSKASREKY</sequence>
<accession>X1KA64</accession>
<dbReference type="EMBL" id="BARV01002237">
    <property type="protein sequence ID" value="GAH90510.1"/>
    <property type="molecule type" value="Genomic_DNA"/>
</dbReference>
<evidence type="ECO:0008006" key="2">
    <source>
        <dbReference type="Google" id="ProtNLM"/>
    </source>
</evidence>
<dbReference type="AlphaFoldDB" id="X1KA64"/>
<proteinExistence type="predicted"/>